<proteinExistence type="predicted"/>
<organism evidence="1 2">
    <name type="scientific">Streptomyces citrinus</name>
    <dbReference type="NCBI Taxonomy" id="3118173"/>
    <lineage>
        <taxon>Bacteria</taxon>
        <taxon>Bacillati</taxon>
        <taxon>Actinomycetota</taxon>
        <taxon>Actinomycetes</taxon>
        <taxon>Kitasatosporales</taxon>
        <taxon>Streptomycetaceae</taxon>
        <taxon>Streptomyces</taxon>
    </lineage>
</organism>
<evidence type="ECO:0000313" key="1">
    <source>
        <dbReference type="EMBL" id="WWQ62010.1"/>
    </source>
</evidence>
<dbReference type="EMBL" id="CP146022">
    <property type="protein sequence ID" value="WWQ62010.1"/>
    <property type="molecule type" value="Genomic_DNA"/>
</dbReference>
<protein>
    <submittedName>
        <fullName evidence="1">Uncharacterized protein</fullName>
    </submittedName>
</protein>
<evidence type="ECO:0000313" key="2">
    <source>
        <dbReference type="Proteomes" id="UP001432251"/>
    </source>
</evidence>
<accession>A0ACD5A4Q9</accession>
<keyword evidence="2" id="KW-1185">Reference proteome</keyword>
<gene>
    <name evidence="1" type="ORF">V2W30_00570</name>
</gene>
<reference evidence="1" key="1">
    <citation type="journal article" date="2025" name="Int. J. Syst. Evol. Microbiol.">
        <title>Streptomyces citrinus sp. nov., with yellow diffusible pigment.</title>
        <authorList>
            <person name="He Y."/>
            <person name="Yang E."/>
            <person name="Xu J."/>
            <person name="Sun Y."/>
            <person name="Sun L."/>
        </authorList>
    </citation>
    <scope>NUCLEOTIDE SEQUENCE</scope>
    <source>
        <strain evidence="1">Q6</strain>
    </source>
</reference>
<sequence length="134" mass="14750">MQEFLEQIEIREAAGRDLANRLRTQIAELTAQLTAAEQALERLKITRETILEIGPDLPGGLAPLPSAYRQILALFENTADGLHPKDVCLALDTGTEPRHVEGTRAKLKRLVSRGILTEPEPGLFQLPQPTPPPD</sequence>
<name>A0ACD5A4Q9_9ACTN</name>
<dbReference type="Proteomes" id="UP001432251">
    <property type="component" value="Chromosome"/>
</dbReference>